<evidence type="ECO:0000256" key="3">
    <source>
        <dbReference type="ARBA" id="ARBA00022694"/>
    </source>
</evidence>
<accession>A0A2P6TSQ4</accession>
<evidence type="ECO:0000259" key="6">
    <source>
        <dbReference type="Pfam" id="PF01509"/>
    </source>
</evidence>
<feature type="domain" description="tRNA pseudouridylate synthase B C-terminal" evidence="7">
    <location>
        <begin position="259"/>
        <end position="305"/>
    </location>
</feature>
<feature type="compositionally biased region" description="Low complexity" evidence="5">
    <location>
        <begin position="18"/>
        <end position="50"/>
    </location>
</feature>
<dbReference type="GO" id="GO:1990481">
    <property type="term" value="P:mRNA pseudouridine synthesis"/>
    <property type="evidence" value="ECO:0007669"/>
    <property type="project" value="TreeGrafter"/>
</dbReference>
<name>A0A2P6TSQ4_CHLSO</name>
<feature type="region of interest" description="Disordered" evidence="5">
    <location>
        <begin position="1"/>
        <end position="72"/>
    </location>
</feature>
<dbReference type="EMBL" id="LHPG02000007">
    <property type="protein sequence ID" value="PRW57095.1"/>
    <property type="molecule type" value="Genomic_DNA"/>
</dbReference>
<evidence type="ECO:0000313" key="9">
    <source>
        <dbReference type="Proteomes" id="UP000239899"/>
    </source>
</evidence>
<dbReference type="SUPFAM" id="SSF55120">
    <property type="entry name" value="Pseudouridine synthase"/>
    <property type="match status" value="1"/>
</dbReference>
<comment type="caution">
    <text evidence="8">The sequence shown here is derived from an EMBL/GenBank/DDBJ whole genome shotgun (WGS) entry which is preliminary data.</text>
</comment>
<dbReference type="GO" id="GO:0160148">
    <property type="term" value="F:tRNA pseudouridine(55) synthase activity"/>
    <property type="evidence" value="ECO:0007669"/>
    <property type="project" value="UniProtKB-EC"/>
</dbReference>
<dbReference type="PANTHER" id="PTHR13767:SF2">
    <property type="entry name" value="PSEUDOURIDYLATE SYNTHASE TRUB1"/>
    <property type="match status" value="1"/>
</dbReference>
<dbReference type="GO" id="GO:0006400">
    <property type="term" value="P:tRNA modification"/>
    <property type="evidence" value="ECO:0007669"/>
    <property type="project" value="TreeGrafter"/>
</dbReference>
<evidence type="ECO:0000256" key="1">
    <source>
        <dbReference type="ARBA" id="ARBA00008999"/>
    </source>
</evidence>
<dbReference type="STRING" id="3076.A0A2P6TSQ4"/>
<dbReference type="NCBIfam" id="TIGR00431">
    <property type="entry name" value="TruB"/>
    <property type="match status" value="1"/>
</dbReference>
<protein>
    <recommendedName>
        <fullName evidence="2">tRNA pseudouridine(55) synthase</fullName>
        <ecNumber evidence="2">5.4.99.25</ecNumber>
    </recommendedName>
</protein>
<dbReference type="HAMAP" id="MF_01080">
    <property type="entry name" value="TruB_bact"/>
    <property type="match status" value="1"/>
</dbReference>
<organism evidence="8 9">
    <name type="scientific">Chlorella sorokiniana</name>
    <name type="common">Freshwater green alga</name>
    <dbReference type="NCBI Taxonomy" id="3076"/>
    <lineage>
        <taxon>Eukaryota</taxon>
        <taxon>Viridiplantae</taxon>
        <taxon>Chlorophyta</taxon>
        <taxon>core chlorophytes</taxon>
        <taxon>Trebouxiophyceae</taxon>
        <taxon>Chlorellales</taxon>
        <taxon>Chlorellaceae</taxon>
        <taxon>Chlorella clade</taxon>
        <taxon>Chlorella</taxon>
    </lineage>
</organism>
<proteinExistence type="inferred from homology"/>
<evidence type="ECO:0000259" key="7">
    <source>
        <dbReference type="Pfam" id="PF16198"/>
    </source>
</evidence>
<evidence type="ECO:0000256" key="2">
    <source>
        <dbReference type="ARBA" id="ARBA00012787"/>
    </source>
</evidence>
<feature type="domain" description="Pseudouridine synthase II N-terminal" evidence="6">
    <location>
        <begin position="111"/>
        <end position="258"/>
    </location>
</feature>
<dbReference type="Proteomes" id="UP000239899">
    <property type="component" value="Unassembled WGS sequence"/>
</dbReference>
<dbReference type="InterPro" id="IPR020103">
    <property type="entry name" value="PsdUridine_synth_cat_dom_sf"/>
</dbReference>
<comment type="similarity">
    <text evidence="1">Belongs to the pseudouridine synthase TruB family.</text>
</comment>
<keyword evidence="4" id="KW-0413">Isomerase</keyword>
<dbReference type="AlphaFoldDB" id="A0A2P6TSQ4"/>
<dbReference type="GO" id="GO:0003723">
    <property type="term" value="F:RNA binding"/>
    <property type="evidence" value="ECO:0007669"/>
    <property type="project" value="InterPro"/>
</dbReference>
<dbReference type="Pfam" id="PF16198">
    <property type="entry name" value="TruB_C_2"/>
    <property type="match status" value="1"/>
</dbReference>
<dbReference type="InterPro" id="IPR014780">
    <property type="entry name" value="tRNA_psdUridine_synth_TruB"/>
</dbReference>
<evidence type="ECO:0000313" key="8">
    <source>
        <dbReference type="EMBL" id="PRW57095.1"/>
    </source>
</evidence>
<dbReference type="InterPro" id="IPR032819">
    <property type="entry name" value="TruB_C"/>
</dbReference>
<evidence type="ECO:0000256" key="5">
    <source>
        <dbReference type="SAM" id="MobiDB-lite"/>
    </source>
</evidence>
<keyword evidence="3" id="KW-0819">tRNA processing</keyword>
<dbReference type="PANTHER" id="PTHR13767">
    <property type="entry name" value="TRNA-PSEUDOURIDINE SYNTHASE"/>
    <property type="match status" value="1"/>
</dbReference>
<dbReference type="EC" id="5.4.99.25" evidence="2"/>
<dbReference type="OrthoDB" id="9995526at2759"/>
<dbReference type="GO" id="GO:0005634">
    <property type="term" value="C:nucleus"/>
    <property type="evidence" value="ECO:0007669"/>
    <property type="project" value="TreeGrafter"/>
</dbReference>
<feature type="region of interest" description="Disordered" evidence="5">
    <location>
        <begin position="312"/>
        <end position="359"/>
    </location>
</feature>
<keyword evidence="9" id="KW-1185">Reference proteome</keyword>
<dbReference type="InterPro" id="IPR002501">
    <property type="entry name" value="PsdUridine_synth_N"/>
</dbReference>
<dbReference type="Pfam" id="PF01509">
    <property type="entry name" value="TruB_N"/>
    <property type="match status" value="1"/>
</dbReference>
<sequence length="359" mass="38535">MADQSRQQVKRQRLSPRATAADAAAVQQGGASPRKQQQSAQQQAGQQPKQQQERKSKAIVMPTPVRPPTVPTDPAAWENAVLLIDKPQEWTSFDVCGKLRGALAALLKKKNRDVKVGHAGTLDPMATGLLIVCVGKGSKAVDAFMAMTKEYSGTLRLGEGTPSLDAETPVDERLPWEHITDEELLAARDGFLGEIQQLPPMYSAIKVGGKKLYEAARKGKEVERQPRTITVERFHLRRDEADRQSVHFSVVCSKGTYIRSLAADLGRALGTAAHLTALRREAIGEYSVQGSWQIQDLADQVHKLRLEQKQQQQEGAATAAGSAAAAAGEGQAAATADAEAPAAEPPAVQQMGAAAEAET</sequence>
<dbReference type="CDD" id="cd02573">
    <property type="entry name" value="PseudoU_synth_EcTruB"/>
    <property type="match status" value="1"/>
</dbReference>
<evidence type="ECO:0000256" key="4">
    <source>
        <dbReference type="ARBA" id="ARBA00023235"/>
    </source>
</evidence>
<gene>
    <name evidence="8" type="ORF">C2E21_4139</name>
</gene>
<dbReference type="Gene3D" id="3.30.2350.10">
    <property type="entry name" value="Pseudouridine synthase"/>
    <property type="match status" value="1"/>
</dbReference>
<reference evidence="8 9" key="1">
    <citation type="journal article" date="2018" name="Plant J.">
        <title>Genome sequences of Chlorella sorokiniana UTEX 1602 and Micractinium conductrix SAG 241.80: implications to maltose excretion by a green alga.</title>
        <authorList>
            <person name="Arriola M.B."/>
            <person name="Velmurugan N."/>
            <person name="Zhang Y."/>
            <person name="Plunkett M.H."/>
            <person name="Hondzo H."/>
            <person name="Barney B.M."/>
        </authorList>
    </citation>
    <scope>NUCLEOTIDE SEQUENCE [LARGE SCALE GENOMIC DNA]</scope>
    <source>
        <strain evidence="9">UTEX 1602</strain>
    </source>
</reference>
<feature type="compositionally biased region" description="Low complexity" evidence="5">
    <location>
        <begin position="312"/>
        <end position="350"/>
    </location>
</feature>